<dbReference type="InterPro" id="IPR036322">
    <property type="entry name" value="WD40_repeat_dom_sf"/>
</dbReference>
<evidence type="ECO:0000256" key="1">
    <source>
        <dbReference type="ARBA" id="ARBA00022574"/>
    </source>
</evidence>
<dbReference type="SMART" id="SM00320">
    <property type="entry name" value="WD40"/>
    <property type="match status" value="7"/>
</dbReference>
<keyword evidence="2" id="KW-0677">Repeat</keyword>
<dbReference type="Pfam" id="PF00400">
    <property type="entry name" value="WD40"/>
    <property type="match status" value="5"/>
</dbReference>
<evidence type="ECO:0000256" key="3">
    <source>
        <dbReference type="PROSITE-ProRule" id="PRU00221"/>
    </source>
</evidence>
<accession>A0A1X2GBF5</accession>
<organism evidence="5 6">
    <name type="scientific">Hesseltinella vesiculosa</name>
    <dbReference type="NCBI Taxonomy" id="101127"/>
    <lineage>
        <taxon>Eukaryota</taxon>
        <taxon>Fungi</taxon>
        <taxon>Fungi incertae sedis</taxon>
        <taxon>Mucoromycota</taxon>
        <taxon>Mucoromycotina</taxon>
        <taxon>Mucoromycetes</taxon>
        <taxon>Mucorales</taxon>
        <taxon>Cunninghamellaceae</taxon>
        <taxon>Hesseltinella</taxon>
    </lineage>
</organism>
<dbReference type="AlphaFoldDB" id="A0A1X2GBF5"/>
<evidence type="ECO:0000256" key="2">
    <source>
        <dbReference type="ARBA" id="ARBA00022737"/>
    </source>
</evidence>
<comment type="caution">
    <text evidence="5">The sequence shown here is derived from an EMBL/GenBank/DDBJ whole genome shotgun (WGS) entry which is preliminary data.</text>
</comment>
<dbReference type="GO" id="GO:0010992">
    <property type="term" value="P:ubiquitin recycling"/>
    <property type="evidence" value="ECO:0007669"/>
    <property type="project" value="TreeGrafter"/>
</dbReference>
<dbReference type="PANTHER" id="PTHR19849">
    <property type="entry name" value="PHOSPHOLIPASE A-2-ACTIVATING PROTEIN"/>
    <property type="match status" value="1"/>
</dbReference>
<feature type="repeat" description="WD" evidence="3">
    <location>
        <begin position="222"/>
        <end position="261"/>
    </location>
</feature>
<dbReference type="InterPro" id="IPR020472">
    <property type="entry name" value="WD40_PAC1"/>
</dbReference>
<dbReference type="PROSITE" id="PS50082">
    <property type="entry name" value="WD_REPEATS_2"/>
    <property type="match status" value="6"/>
</dbReference>
<dbReference type="Proteomes" id="UP000242146">
    <property type="component" value="Unassembled WGS sequence"/>
</dbReference>
<feature type="repeat" description="WD" evidence="3">
    <location>
        <begin position="302"/>
        <end position="341"/>
    </location>
</feature>
<dbReference type="Pfam" id="PF12937">
    <property type="entry name" value="F-box-like"/>
    <property type="match status" value="1"/>
</dbReference>
<dbReference type="SMART" id="SM00256">
    <property type="entry name" value="FBOX"/>
    <property type="match status" value="1"/>
</dbReference>
<dbReference type="Pfam" id="PF25048">
    <property type="entry name" value="Beta-prop_TEP1_C"/>
    <property type="match status" value="1"/>
</dbReference>
<keyword evidence="1 3" id="KW-0853">WD repeat</keyword>
<evidence type="ECO:0000313" key="5">
    <source>
        <dbReference type="EMBL" id="ORX49877.1"/>
    </source>
</evidence>
<dbReference type="PANTHER" id="PTHR19849:SF1">
    <property type="entry name" value="F-BOX_WD REPEAT-CONTAINING PROTEIN 7"/>
    <property type="match status" value="1"/>
</dbReference>
<dbReference type="SUPFAM" id="SSF81383">
    <property type="entry name" value="F-box domain"/>
    <property type="match status" value="1"/>
</dbReference>
<keyword evidence="6" id="KW-1185">Reference proteome</keyword>
<dbReference type="SUPFAM" id="SSF50978">
    <property type="entry name" value="WD40 repeat-like"/>
    <property type="match status" value="1"/>
</dbReference>
<dbReference type="InterPro" id="IPR019775">
    <property type="entry name" value="WD40_repeat_CS"/>
</dbReference>
<dbReference type="STRING" id="101127.A0A1X2GBF5"/>
<dbReference type="InterPro" id="IPR056828">
    <property type="entry name" value="Beta-prop_TEP1_C"/>
</dbReference>
<dbReference type="Gene3D" id="2.130.10.10">
    <property type="entry name" value="YVTN repeat-like/Quinoprotein amine dehydrogenase"/>
    <property type="match status" value="2"/>
</dbReference>
<feature type="domain" description="F-box" evidence="4">
    <location>
        <begin position="128"/>
        <end position="174"/>
    </location>
</feature>
<dbReference type="PROSITE" id="PS50181">
    <property type="entry name" value="FBOX"/>
    <property type="match status" value="1"/>
</dbReference>
<dbReference type="EMBL" id="MCGT01000025">
    <property type="protein sequence ID" value="ORX49877.1"/>
    <property type="molecule type" value="Genomic_DNA"/>
</dbReference>
<dbReference type="GO" id="GO:0043130">
    <property type="term" value="F:ubiquitin binding"/>
    <property type="evidence" value="ECO:0007669"/>
    <property type="project" value="TreeGrafter"/>
</dbReference>
<dbReference type="InterPro" id="IPR001680">
    <property type="entry name" value="WD40_rpt"/>
</dbReference>
<dbReference type="InterPro" id="IPR015943">
    <property type="entry name" value="WD40/YVTN_repeat-like_dom_sf"/>
</dbReference>
<dbReference type="InterPro" id="IPR036047">
    <property type="entry name" value="F-box-like_dom_sf"/>
</dbReference>
<sequence length="503" mass="56374">METMSGAPNKPDPSLFLSVASPLVMTVKPSSAIQQHVLPHHPQRFFLGQGGMNGSHSLGLHVSPRRIVKRCSHTNKASSLSRAHPSLQMSKMAFYVSPPTQSKRSPKLAHYTLSRSQPNALLPHSQQKDCLTDLPYELAMHVLSYLDLPDLLQVSQLSRSWHMLYRSDDVWRPRLVSAHQEGRWSPIPSKLALMGNELLHVYQQRHQLDKRWASGSVVTYPLFGHGNSVYCSQFDDTKIMTGSRDHTIKAWDMATLRCVHTLRGHSGSVLCLQYNASIMVSGSSDHSLIVWDMNTFQPLRQLKGHRGGVVGLSMDDRYIVSCSKDSTIMIWDIHTFELLRVIQAHHGAVNGVQLHGDRIVSAGSDSLVKMWDVHSGACLREFVGHTRGLACVQFDGKQIVSGSNDRTIRVWNAETGECSMVCEGHVDLVRTLHFKDDRIVSASYDQSVRVWDAKTGACLLNFQCGHKSWVLDVQFDKKRIISASQDHTALVMNFSHGLDTRYL</sequence>
<feature type="repeat" description="WD" evidence="3">
    <location>
        <begin position="342"/>
        <end position="381"/>
    </location>
</feature>
<dbReference type="Gene3D" id="1.20.1280.50">
    <property type="match status" value="1"/>
</dbReference>
<evidence type="ECO:0000259" key="4">
    <source>
        <dbReference type="PROSITE" id="PS50181"/>
    </source>
</evidence>
<evidence type="ECO:0000313" key="6">
    <source>
        <dbReference type="Proteomes" id="UP000242146"/>
    </source>
</evidence>
<dbReference type="CDD" id="cd00200">
    <property type="entry name" value="WD40"/>
    <property type="match status" value="1"/>
</dbReference>
<dbReference type="InterPro" id="IPR001810">
    <property type="entry name" value="F-box_dom"/>
</dbReference>
<protein>
    <submittedName>
        <fullName evidence="5">WD40 repeat-like protein</fullName>
    </submittedName>
</protein>
<dbReference type="PROSITE" id="PS50294">
    <property type="entry name" value="WD_REPEATS_REGION"/>
    <property type="match status" value="6"/>
</dbReference>
<feature type="repeat" description="WD" evidence="3">
    <location>
        <begin position="422"/>
        <end position="461"/>
    </location>
</feature>
<dbReference type="GO" id="GO:0005634">
    <property type="term" value="C:nucleus"/>
    <property type="evidence" value="ECO:0007669"/>
    <property type="project" value="TreeGrafter"/>
</dbReference>
<dbReference type="PROSITE" id="PS00678">
    <property type="entry name" value="WD_REPEATS_1"/>
    <property type="match status" value="6"/>
</dbReference>
<proteinExistence type="predicted"/>
<reference evidence="5 6" key="1">
    <citation type="submission" date="2016-07" db="EMBL/GenBank/DDBJ databases">
        <title>Pervasive Adenine N6-methylation of Active Genes in Fungi.</title>
        <authorList>
            <consortium name="DOE Joint Genome Institute"/>
            <person name="Mondo S.J."/>
            <person name="Dannebaum R.O."/>
            <person name="Kuo R.C."/>
            <person name="Labutti K."/>
            <person name="Haridas S."/>
            <person name="Kuo A."/>
            <person name="Salamov A."/>
            <person name="Ahrendt S.R."/>
            <person name="Lipzen A."/>
            <person name="Sullivan W."/>
            <person name="Andreopoulos W.B."/>
            <person name="Clum A."/>
            <person name="Lindquist E."/>
            <person name="Daum C."/>
            <person name="Ramamoorthy G.K."/>
            <person name="Gryganskyi A."/>
            <person name="Culley D."/>
            <person name="Magnuson J.K."/>
            <person name="James T.Y."/>
            <person name="O'Malley M.A."/>
            <person name="Stajich J.E."/>
            <person name="Spatafora J.W."/>
            <person name="Visel A."/>
            <person name="Grigoriev I.V."/>
        </authorList>
    </citation>
    <scope>NUCLEOTIDE SEQUENCE [LARGE SCALE GENOMIC DNA]</scope>
    <source>
        <strain evidence="5 6">NRRL 3301</strain>
    </source>
</reference>
<dbReference type="OrthoDB" id="19711at2759"/>
<name>A0A1X2GBF5_9FUNG</name>
<dbReference type="PRINTS" id="PR00320">
    <property type="entry name" value="GPROTEINBRPT"/>
</dbReference>
<gene>
    <name evidence="5" type="ORF">DM01DRAFT_1325434</name>
</gene>
<feature type="repeat" description="WD" evidence="3">
    <location>
        <begin position="262"/>
        <end position="301"/>
    </location>
</feature>
<dbReference type="GO" id="GO:0043161">
    <property type="term" value="P:proteasome-mediated ubiquitin-dependent protein catabolic process"/>
    <property type="evidence" value="ECO:0007669"/>
    <property type="project" value="TreeGrafter"/>
</dbReference>
<feature type="repeat" description="WD" evidence="3">
    <location>
        <begin position="382"/>
        <end position="421"/>
    </location>
</feature>
<dbReference type="GO" id="GO:0005737">
    <property type="term" value="C:cytoplasm"/>
    <property type="evidence" value="ECO:0007669"/>
    <property type="project" value="TreeGrafter"/>
</dbReference>